<evidence type="ECO:0000313" key="2">
    <source>
        <dbReference type="Proteomes" id="UP000823638"/>
    </source>
</evidence>
<proteinExistence type="predicted"/>
<protein>
    <submittedName>
        <fullName evidence="1">Uncharacterized protein</fullName>
    </submittedName>
</protein>
<comment type="caution">
    <text evidence="1">The sequence shown here is derived from an EMBL/GenBank/DDBJ whole genome shotgun (WGS) entry which is preliminary data.</text>
</comment>
<dbReference type="AlphaFoldDB" id="A0A9D9HRL3"/>
<dbReference type="Proteomes" id="UP000823638">
    <property type="component" value="Unassembled WGS sequence"/>
</dbReference>
<accession>A0A9D9HRL3</accession>
<gene>
    <name evidence="1" type="ORF">IAA81_10760</name>
</gene>
<reference evidence="1" key="2">
    <citation type="journal article" date="2021" name="PeerJ">
        <title>Extensive microbial diversity within the chicken gut microbiome revealed by metagenomics and culture.</title>
        <authorList>
            <person name="Gilroy R."/>
            <person name="Ravi A."/>
            <person name="Getino M."/>
            <person name="Pursley I."/>
            <person name="Horton D.L."/>
            <person name="Alikhan N.F."/>
            <person name="Baker D."/>
            <person name="Gharbi K."/>
            <person name="Hall N."/>
            <person name="Watson M."/>
            <person name="Adriaenssens E.M."/>
            <person name="Foster-Nyarko E."/>
            <person name="Jarju S."/>
            <person name="Secka A."/>
            <person name="Antonio M."/>
            <person name="Oren A."/>
            <person name="Chaudhuri R.R."/>
            <person name="La Ragione R."/>
            <person name="Hildebrand F."/>
            <person name="Pallen M.J."/>
        </authorList>
    </citation>
    <scope>NUCLEOTIDE SEQUENCE</scope>
    <source>
        <strain evidence="1">10532</strain>
    </source>
</reference>
<evidence type="ECO:0000313" key="1">
    <source>
        <dbReference type="EMBL" id="MBO8458685.1"/>
    </source>
</evidence>
<organism evidence="1 2">
    <name type="scientific">Candidatus Gallitreponema excrementavium</name>
    <dbReference type="NCBI Taxonomy" id="2840840"/>
    <lineage>
        <taxon>Bacteria</taxon>
        <taxon>Pseudomonadati</taxon>
        <taxon>Spirochaetota</taxon>
        <taxon>Spirochaetia</taxon>
        <taxon>Spirochaetales</taxon>
        <taxon>Candidatus Gallitreponema</taxon>
    </lineage>
</organism>
<name>A0A9D9HRL3_9SPIR</name>
<dbReference type="EMBL" id="JADIMM010000119">
    <property type="protein sequence ID" value="MBO8458685.1"/>
    <property type="molecule type" value="Genomic_DNA"/>
</dbReference>
<sequence>MAAFATLVCQRNCVFLCKGTKLKNSAKPNSGDSLPVFALECFSANEIGVLISEFSAS</sequence>
<reference evidence="1" key="1">
    <citation type="submission" date="2020-10" db="EMBL/GenBank/DDBJ databases">
        <authorList>
            <person name="Gilroy R."/>
        </authorList>
    </citation>
    <scope>NUCLEOTIDE SEQUENCE</scope>
    <source>
        <strain evidence="1">10532</strain>
    </source>
</reference>